<protein>
    <submittedName>
        <fullName evidence="1">Uncharacterized protein</fullName>
    </submittedName>
</protein>
<sequence>MDTTGWLTHWITKLLSDSTHGYIIKIVNKINWRVLRSIISWMFDRQLHYWLTSIDKFKMVKRTNSISAPLNHQDGDRINLVADLYGSMCVAKSGLYI</sequence>
<gene>
    <name evidence="1" type="ORF">SAY86_002996</name>
</gene>
<organism evidence="1 2">
    <name type="scientific">Trapa natans</name>
    <name type="common">Water chestnut</name>
    <dbReference type="NCBI Taxonomy" id="22666"/>
    <lineage>
        <taxon>Eukaryota</taxon>
        <taxon>Viridiplantae</taxon>
        <taxon>Streptophyta</taxon>
        <taxon>Embryophyta</taxon>
        <taxon>Tracheophyta</taxon>
        <taxon>Spermatophyta</taxon>
        <taxon>Magnoliopsida</taxon>
        <taxon>eudicotyledons</taxon>
        <taxon>Gunneridae</taxon>
        <taxon>Pentapetalae</taxon>
        <taxon>rosids</taxon>
        <taxon>malvids</taxon>
        <taxon>Myrtales</taxon>
        <taxon>Lythraceae</taxon>
        <taxon>Trapa</taxon>
    </lineage>
</organism>
<dbReference type="AlphaFoldDB" id="A0AAN7LUM5"/>
<evidence type="ECO:0000313" key="1">
    <source>
        <dbReference type="EMBL" id="KAK4786307.1"/>
    </source>
</evidence>
<comment type="caution">
    <text evidence="1">The sequence shown here is derived from an EMBL/GenBank/DDBJ whole genome shotgun (WGS) entry which is preliminary data.</text>
</comment>
<proteinExistence type="predicted"/>
<name>A0AAN7LUM5_TRANT</name>
<reference evidence="1 2" key="1">
    <citation type="journal article" date="2023" name="Hortic Res">
        <title>Pangenome of water caltrop reveals structural variations and asymmetric subgenome divergence after allopolyploidization.</title>
        <authorList>
            <person name="Zhang X."/>
            <person name="Chen Y."/>
            <person name="Wang L."/>
            <person name="Yuan Y."/>
            <person name="Fang M."/>
            <person name="Shi L."/>
            <person name="Lu R."/>
            <person name="Comes H.P."/>
            <person name="Ma Y."/>
            <person name="Chen Y."/>
            <person name="Huang G."/>
            <person name="Zhou Y."/>
            <person name="Zheng Z."/>
            <person name="Qiu Y."/>
        </authorList>
    </citation>
    <scope>NUCLEOTIDE SEQUENCE [LARGE SCALE GENOMIC DNA]</scope>
    <source>
        <strain evidence="1">F231</strain>
    </source>
</reference>
<accession>A0AAN7LUM5</accession>
<keyword evidence="2" id="KW-1185">Reference proteome</keyword>
<dbReference type="EMBL" id="JAXQNO010000013">
    <property type="protein sequence ID" value="KAK4786307.1"/>
    <property type="molecule type" value="Genomic_DNA"/>
</dbReference>
<dbReference type="Proteomes" id="UP001346149">
    <property type="component" value="Unassembled WGS sequence"/>
</dbReference>
<evidence type="ECO:0000313" key="2">
    <source>
        <dbReference type="Proteomes" id="UP001346149"/>
    </source>
</evidence>